<dbReference type="InterPro" id="IPR003582">
    <property type="entry name" value="ShKT_dom"/>
</dbReference>
<feature type="compositionally biased region" description="Acidic residues" evidence="2">
    <location>
        <begin position="22"/>
        <end position="45"/>
    </location>
</feature>
<feature type="region of interest" description="Disordered" evidence="2">
    <location>
        <begin position="22"/>
        <end position="60"/>
    </location>
</feature>
<evidence type="ECO:0000256" key="2">
    <source>
        <dbReference type="SAM" id="MobiDB-lite"/>
    </source>
</evidence>
<protein>
    <recommendedName>
        <fullName evidence="4">ShKT domain-containing protein</fullName>
    </recommendedName>
</protein>
<dbReference type="Proteomes" id="UP001303046">
    <property type="component" value="Unassembled WGS sequence"/>
</dbReference>
<dbReference type="PROSITE" id="PS51670">
    <property type="entry name" value="SHKT"/>
    <property type="match status" value="1"/>
</dbReference>
<keyword evidence="6" id="KW-1185">Reference proteome</keyword>
<keyword evidence="3" id="KW-0732">Signal</keyword>
<accession>A0ABR1BLH1</accession>
<sequence>MLLYLFGLFLILPFSLAEDTDLEDDLEGGSEEDTNDTGDNNEETDSGSSGNDSDSSDEGGCADAAKYDKLCPYLKEKGFCSGYLQDHMKKWCKKTCGSC</sequence>
<evidence type="ECO:0000313" key="5">
    <source>
        <dbReference type="EMBL" id="KAK6725774.1"/>
    </source>
</evidence>
<gene>
    <name evidence="5" type="primary">Necator_chrI.g344</name>
    <name evidence="5" type="ORF">RB195_004223</name>
</gene>
<name>A0ABR1BLH1_NECAM</name>
<dbReference type="EMBL" id="JAVFWL010000001">
    <property type="protein sequence ID" value="KAK6725774.1"/>
    <property type="molecule type" value="Genomic_DNA"/>
</dbReference>
<feature type="domain" description="ShKT" evidence="4">
    <location>
        <begin position="61"/>
        <end position="99"/>
    </location>
</feature>
<organism evidence="5 6">
    <name type="scientific">Necator americanus</name>
    <name type="common">Human hookworm</name>
    <dbReference type="NCBI Taxonomy" id="51031"/>
    <lineage>
        <taxon>Eukaryota</taxon>
        <taxon>Metazoa</taxon>
        <taxon>Ecdysozoa</taxon>
        <taxon>Nematoda</taxon>
        <taxon>Chromadorea</taxon>
        <taxon>Rhabditida</taxon>
        <taxon>Rhabditina</taxon>
        <taxon>Rhabditomorpha</taxon>
        <taxon>Strongyloidea</taxon>
        <taxon>Ancylostomatidae</taxon>
        <taxon>Bunostominae</taxon>
        <taxon>Necator</taxon>
    </lineage>
</organism>
<comment type="caution">
    <text evidence="1">Lacks conserved residue(s) required for the propagation of feature annotation.</text>
</comment>
<feature type="signal peptide" evidence="3">
    <location>
        <begin position="1"/>
        <end position="17"/>
    </location>
</feature>
<evidence type="ECO:0000256" key="1">
    <source>
        <dbReference type="PROSITE-ProRule" id="PRU01005"/>
    </source>
</evidence>
<comment type="caution">
    <text evidence="5">The sequence shown here is derived from an EMBL/GenBank/DDBJ whole genome shotgun (WGS) entry which is preliminary data.</text>
</comment>
<proteinExistence type="predicted"/>
<feature type="chain" id="PRO_5046262091" description="ShKT domain-containing protein" evidence="3">
    <location>
        <begin position="18"/>
        <end position="99"/>
    </location>
</feature>
<evidence type="ECO:0000259" key="4">
    <source>
        <dbReference type="PROSITE" id="PS51670"/>
    </source>
</evidence>
<evidence type="ECO:0000256" key="3">
    <source>
        <dbReference type="SAM" id="SignalP"/>
    </source>
</evidence>
<reference evidence="5 6" key="1">
    <citation type="submission" date="2023-08" db="EMBL/GenBank/DDBJ databases">
        <title>A Necator americanus chromosomal reference genome.</title>
        <authorList>
            <person name="Ilik V."/>
            <person name="Petrzelkova K.J."/>
            <person name="Pardy F."/>
            <person name="Fuh T."/>
            <person name="Niatou-Singa F.S."/>
            <person name="Gouil Q."/>
            <person name="Baker L."/>
            <person name="Ritchie M.E."/>
            <person name="Jex A.R."/>
            <person name="Gazzola D."/>
            <person name="Li H."/>
            <person name="Toshio Fujiwara R."/>
            <person name="Zhan B."/>
            <person name="Aroian R.V."/>
            <person name="Pafco B."/>
            <person name="Schwarz E.M."/>
        </authorList>
    </citation>
    <scope>NUCLEOTIDE SEQUENCE [LARGE SCALE GENOMIC DNA]</scope>
    <source>
        <strain evidence="5 6">Aroian</strain>
        <tissue evidence="5">Whole animal</tissue>
    </source>
</reference>
<dbReference type="Gene3D" id="1.10.10.1940">
    <property type="match status" value="1"/>
</dbReference>
<dbReference type="Pfam" id="PF01549">
    <property type="entry name" value="ShK"/>
    <property type="match status" value="1"/>
</dbReference>
<evidence type="ECO:0000313" key="6">
    <source>
        <dbReference type="Proteomes" id="UP001303046"/>
    </source>
</evidence>